<feature type="transmembrane region" description="Helical" evidence="16">
    <location>
        <begin position="337"/>
        <end position="361"/>
    </location>
</feature>
<sequence length="369" mass="40092">MKNKNLHVDKFFLTIVGILVLVGFFIFLSASLGLLAREGTIFSRVAGKQLFYGIFLGLPALFIASRVSYDKWKKLALPLFAFSLLLLLLTFVPHIGVTTKGASRWISIFGLSFQPVELVKVGIVLYLSLWYSNIKGKIKDMRYGMGSLLCIICIPAVLLAFQPDNGSVILLIATSVSIYLVASGRWKHLLIVALLLLVTISIVASTRPYVQSRIKTFLDPSLDPQGAGYQMRQATIAIGSGEIIGRGFGQSVQKFNYLPEPVSDSIFAVFAEEFGFVGSVMLIFLFVAFTLRGLWLGARAPDTFGSLVTVGLTIMISSQSFLNIGAMLGLVPLSGLPLIFVSQGGTALVFALFSVGIILGISRHRVTLP</sequence>
<reference evidence="17 18" key="1">
    <citation type="submission" date="2017-09" db="EMBL/GenBank/DDBJ databases">
        <title>Depth-based differentiation of microbial function through sediment-hosted aquifers and enrichment of novel symbionts in the deep terrestrial subsurface.</title>
        <authorList>
            <person name="Probst A.J."/>
            <person name="Ladd B."/>
            <person name="Jarett J.K."/>
            <person name="Geller-Mcgrath D.E."/>
            <person name="Sieber C.M."/>
            <person name="Emerson J.B."/>
            <person name="Anantharaman K."/>
            <person name="Thomas B.C."/>
            <person name="Malmstrom R."/>
            <person name="Stieglmeier M."/>
            <person name="Klingl A."/>
            <person name="Woyke T."/>
            <person name="Ryan C.M."/>
            <person name="Banfield J.F."/>
        </authorList>
    </citation>
    <scope>NUCLEOTIDE SEQUENCE [LARGE SCALE GENOMIC DNA]</scope>
    <source>
        <strain evidence="17">CG10_big_fil_rev_8_21_14_0_10_45_14</strain>
    </source>
</reference>
<evidence type="ECO:0000256" key="8">
    <source>
        <dbReference type="ARBA" id="ARBA00023136"/>
    </source>
</evidence>
<protein>
    <recommendedName>
        <fullName evidence="12">Probable peptidoglycan glycosyltransferase FtsW</fullName>
        <ecNumber evidence="14">2.4.99.28</ecNumber>
    </recommendedName>
    <alternativeName>
        <fullName evidence="13">Cell division protein FtsW</fullName>
    </alternativeName>
    <alternativeName>
        <fullName evidence="10">Cell wall polymerase</fullName>
    </alternativeName>
    <alternativeName>
        <fullName evidence="9">Peptidoglycan polymerase</fullName>
    </alternativeName>
</protein>
<evidence type="ECO:0000256" key="10">
    <source>
        <dbReference type="ARBA" id="ARBA00033270"/>
    </source>
</evidence>
<evidence type="ECO:0000256" key="4">
    <source>
        <dbReference type="ARBA" id="ARBA00022692"/>
    </source>
</evidence>
<dbReference type="PROSITE" id="PS00428">
    <property type="entry name" value="FTSW_RODA_SPOVE"/>
    <property type="match status" value="1"/>
</dbReference>
<dbReference type="Pfam" id="PF01098">
    <property type="entry name" value="FTSW_RODA_SPOVE"/>
    <property type="match status" value="1"/>
</dbReference>
<evidence type="ECO:0000256" key="1">
    <source>
        <dbReference type="ARBA" id="ARBA00004141"/>
    </source>
</evidence>
<keyword evidence="8 16" id="KW-0472">Membrane</keyword>
<comment type="similarity">
    <text evidence="11">Belongs to the SEDS family. FtsW subfamily.</text>
</comment>
<keyword evidence="6" id="KW-0573">Peptidoglycan synthesis</keyword>
<evidence type="ECO:0000256" key="13">
    <source>
        <dbReference type="ARBA" id="ARBA00041418"/>
    </source>
</evidence>
<evidence type="ECO:0000313" key="18">
    <source>
        <dbReference type="Proteomes" id="UP000230833"/>
    </source>
</evidence>
<dbReference type="Proteomes" id="UP000230833">
    <property type="component" value="Unassembled WGS sequence"/>
</dbReference>
<keyword evidence="4 16" id="KW-0812">Transmembrane</keyword>
<evidence type="ECO:0000256" key="3">
    <source>
        <dbReference type="ARBA" id="ARBA00022679"/>
    </source>
</evidence>
<dbReference type="AlphaFoldDB" id="A0A2H0RKA4"/>
<dbReference type="GO" id="GO:0008360">
    <property type="term" value="P:regulation of cell shape"/>
    <property type="evidence" value="ECO:0007669"/>
    <property type="project" value="UniProtKB-KW"/>
</dbReference>
<evidence type="ECO:0000256" key="15">
    <source>
        <dbReference type="ARBA" id="ARBA00049902"/>
    </source>
</evidence>
<feature type="transmembrane region" description="Helical" evidence="16">
    <location>
        <begin position="12"/>
        <end position="30"/>
    </location>
</feature>
<dbReference type="GO" id="GO:0008955">
    <property type="term" value="F:peptidoglycan glycosyltransferase activity"/>
    <property type="evidence" value="ECO:0007669"/>
    <property type="project" value="UniProtKB-EC"/>
</dbReference>
<feature type="transmembrane region" description="Helical" evidence="16">
    <location>
        <begin position="274"/>
        <end position="295"/>
    </location>
</feature>
<keyword evidence="7 16" id="KW-1133">Transmembrane helix</keyword>
<dbReference type="PANTHER" id="PTHR30474">
    <property type="entry name" value="CELL CYCLE PROTEIN"/>
    <property type="match status" value="1"/>
</dbReference>
<dbReference type="EC" id="2.4.99.28" evidence="14"/>
<evidence type="ECO:0000256" key="16">
    <source>
        <dbReference type="SAM" id="Phobius"/>
    </source>
</evidence>
<evidence type="ECO:0000256" key="14">
    <source>
        <dbReference type="ARBA" id="ARBA00044770"/>
    </source>
</evidence>
<evidence type="ECO:0000256" key="11">
    <source>
        <dbReference type="ARBA" id="ARBA00038053"/>
    </source>
</evidence>
<evidence type="ECO:0000256" key="6">
    <source>
        <dbReference type="ARBA" id="ARBA00022984"/>
    </source>
</evidence>
<feature type="transmembrane region" description="Helical" evidence="16">
    <location>
        <begin position="307"/>
        <end position="331"/>
    </location>
</feature>
<proteinExistence type="inferred from homology"/>
<dbReference type="PANTHER" id="PTHR30474:SF2">
    <property type="entry name" value="PEPTIDOGLYCAN GLYCOSYLTRANSFERASE FTSW-RELATED"/>
    <property type="match status" value="1"/>
</dbReference>
<dbReference type="EMBL" id="PCYL01000024">
    <property type="protein sequence ID" value="PIR46890.1"/>
    <property type="molecule type" value="Genomic_DNA"/>
</dbReference>
<organism evidence="17 18">
    <name type="scientific">Candidatus Vogelbacteria bacterium CG10_big_fil_rev_8_21_14_0_10_45_14</name>
    <dbReference type="NCBI Taxonomy" id="1975042"/>
    <lineage>
        <taxon>Bacteria</taxon>
        <taxon>Candidatus Vogeliibacteriota</taxon>
    </lineage>
</organism>
<dbReference type="GO" id="GO:0051301">
    <property type="term" value="P:cell division"/>
    <property type="evidence" value="ECO:0007669"/>
    <property type="project" value="InterPro"/>
</dbReference>
<dbReference type="GO" id="GO:0005886">
    <property type="term" value="C:plasma membrane"/>
    <property type="evidence" value="ECO:0007669"/>
    <property type="project" value="TreeGrafter"/>
</dbReference>
<feature type="transmembrane region" description="Helical" evidence="16">
    <location>
        <begin position="76"/>
        <end position="96"/>
    </location>
</feature>
<evidence type="ECO:0000256" key="5">
    <source>
        <dbReference type="ARBA" id="ARBA00022960"/>
    </source>
</evidence>
<feature type="transmembrane region" description="Helical" evidence="16">
    <location>
        <begin position="50"/>
        <end position="69"/>
    </location>
</feature>
<evidence type="ECO:0000256" key="2">
    <source>
        <dbReference type="ARBA" id="ARBA00022676"/>
    </source>
</evidence>
<evidence type="ECO:0000256" key="12">
    <source>
        <dbReference type="ARBA" id="ARBA00041185"/>
    </source>
</evidence>
<keyword evidence="3" id="KW-0808">Transferase</keyword>
<dbReference type="GO" id="GO:0032153">
    <property type="term" value="C:cell division site"/>
    <property type="evidence" value="ECO:0007669"/>
    <property type="project" value="TreeGrafter"/>
</dbReference>
<feature type="transmembrane region" description="Helical" evidence="16">
    <location>
        <begin position="167"/>
        <end position="182"/>
    </location>
</feature>
<feature type="transmembrane region" description="Helical" evidence="16">
    <location>
        <begin position="143"/>
        <end position="161"/>
    </location>
</feature>
<feature type="transmembrane region" description="Helical" evidence="16">
    <location>
        <begin position="189"/>
        <end position="210"/>
    </location>
</feature>
<dbReference type="GO" id="GO:0015648">
    <property type="term" value="F:lipid-linked peptidoglycan transporter activity"/>
    <property type="evidence" value="ECO:0007669"/>
    <property type="project" value="TreeGrafter"/>
</dbReference>
<name>A0A2H0RKA4_9BACT</name>
<accession>A0A2H0RKA4</accession>
<gene>
    <name evidence="17" type="ORF">COV07_01930</name>
</gene>
<comment type="subcellular location">
    <subcellularLocation>
        <location evidence="1">Membrane</location>
        <topology evidence="1">Multi-pass membrane protein</topology>
    </subcellularLocation>
</comment>
<dbReference type="InterPro" id="IPR018365">
    <property type="entry name" value="Cell_cycle_FtsW-rel_CS"/>
</dbReference>
<evidence type="ECO:0000256" key="9">
    <source>
        <dbReference type="ARBA" id="ARBA00032370"/>
    </source>
</evidence>
<dbReference type="GO" id="GO:0009252">
    <property type="term" value="P:peptidoglycan biosynthetic process"/>
    <property type="evidence" value="ECO:0007669"/>
    <property type="project" value="UniProtKB-KW"/>
</dbReference>
<dbReference type="InterPro" id="IPR001182">
    <property type="entry name" value="FtsW/RodA"/>
</dbReference>
<evidence type="ECO:0000313" key="17">
    <source>
        <dbReference type="EMBL" id="PIR46890.1"/>
    </source>
</evidence>
<evidence type="ECO:0000256" key="7">
    <source>
        <dbReference type="ARBA" id="ARBA00022989"/>
    </source>
</evidence>
<comment type="catalytic activity">
    <reaction evidence="15">
        <text>[GlcNAc-(1-&gt;4)-Mur2Ac(oyl-L-Ala-gamma-D-Glu-L-Lys-D-Ala-D-Ala)](n)-di-trans,octa-cis-undecaprenyl diphosphate + beta-D-GlcNAc-(1-&gt;4)-Mur2Ac(oyl-L-Ala-gamma-D-Glu-L-Lys-D-Ala-D-Ala)-di-trans,octa-cis-undecaprenyl diphosphate = [GlcNAc-(1-&gt;4)-Mur2Ac(oyl-L-Ala-gamma-D-Glu-L-Lys-D-Ala-D-Ala)](n+1)-di-trans,octa-cis-undecaprenyl diphosphate + di-trans,octa-cis-undecaprenyl diphosphate + H(+)</text>
        <dbReference type="Rhea" id="RHEA:23708"/>
        <dbReference type="Rhea" id="RHEA-COMP:9602"/>
        <dbReference type="Rhea" id="RHEA-COMP:9603"/>
        <dbReference type="ChEBI" id="CHEBI:15378"/>
        <dbReference type="ChEBI" id="CHEBI:58405"/>
        <dbReference type="ChEBI" id="CHEBI:60033"/>
        <dbReference type="ChEBI" id="CHEBI:78435"/>
        <dbReference type="EC" id="2.4.99.28"/>
    </reaction>
</comment>
<comment type="caution">
    <text evidence="17">The sequence shown here is derived from an EMBL/GenBank/DDBJ whole genome shotgun (WGS) entry which is preliminary data.</text>
</comment>
<keyword evidence="5" id="KW-0133">Cell shape</keyword>
<feature type="transmembrane region" description="Helical" evidence="16">
    <location>
        <begin position="108"/>
        <end position="131"/>
    </location>
</feature>
<keyword evidence="2" id="KW-0328">Glycosyltransferase</keyword>